<dbReference type="SUPFAM" id="SSF48452">
    <property type="entry name" value="TPR-like"/>
    <property type="match status" value="1"/>
</dbReference>
<dbReference type="Pfam" id="PF13432">
    <property type="entry name" value="TPR_16"/>
    <property type="match status" value="1"/>
</dbReference>
<keyword evidence="5" id="KW-1185">Reference proteome</keyword>
<dbReference type="PANTHER" id="PTHR44858:SF1">
    <property type="entry name" value="UDP-N-ACETYLGLUCOSAMINE--PEPTIDE N-ACETYLGLUCOSAMINYLTRANSFERASE SPINDLY-RELATED"/>
    <property type="match status" value="1"/>
</dbReference>
<evidence type="ECO:0000313" key="4">
    <source>
        <dbReference type="EMBL" id="SDG16431.1"/>
    </source>
</evidence>
<gene>
    <name evidence="4" type="ORF">SAMN05660686_03576</name>
</gene>
<dbReference type="InterPro" id="IPR050498">
    <property type="entry name" value="Ycf3"/>
</dbReference>
<evidence type="ECO:0000256" key="1">
    <source>
        <dbReference type="ARBA" id="ARBA00022737"/>
    </source>
</evidence>
<keyword evidence="1" id="KW-0677">Repeat</keyword>
<comment type="caution">
    <text evidence="4">The sequence shown here is derived from an EMBL/GenBank/DDBJ whole genome shotgun (WGS) entry which is preliminary data.</text>
</comment>
<dbReference type="PANTHER" id="PTHR44858">
    <property type="entry name" value="TETRATRICOPEPTIDE REPEAT PROTEIN 6"/>
    <property type="match status" value="1"/>
</dbReference>
<organism evidence="4 5">
    <name type="scientific">Thalassobaculum litoreum DSM 18839</name>
    <dbReference type="NCBI Taxonomy" id="1123362"/>
    <lineage>
        <taxon>Bacteria</taxon>
        <taxon>Pseudomonadati</taxon>
        <taxon>Pseudomonadota</taxon>
        <taxon>Alphaproteobacteria</taxon>
        <taxon>Rhodospirillales</taxon>
        <taxon>Thalassobaculaceae</taxon>
        <taxon>Thalassobaculum</taxon>
    </lineage>
</organism>
<dbReference type="Pfam" id="PF13371">
    <property type="entry name" value="TPR_9"/>
    <property type="match status" value="1"/>
</dbReference>
<dbReference type="InterPro" id="IPR019734">
    <property type="entry name" value="TPR_rpt"/>
</dbReference>
<feature type="repeat" description="TPR" evidence="3">
    <location>
        <begin position="42"/>
        <end position="75"/>
    </location>
</feature>
<dbReference type="Gene3D" id="1.25.40.10">
    <property type="entry name" value="Tetratricopeptide repeat domain"/>
    <property type="match status" value="1"/>
</dbReference>
<accession>A0A8G2BK62</accession>
<evidence type="ECO:0000256" key="2">
    <source>
        <dbReference type="ARBA" id="ARBA00022803"/>
    </source>
</evidence>
<dbReference type="SMART" id="SM00028">
    <property type="entry name" value="TPR"/>
    <property type="match status" value="2"/>
</dbReference>
<sequence length="202" mass="21143">MPMDPQTLTTLQARAQAALGRADWPAADAALTGLLGAAPGSASLLYNRGLVRKRLGNPTDALADLEAALAIEPQHANARFERASTLLDIGELEAAAEGFAAYLALVPDDDDALLNLGRLQLRLGRPHAASDTLARIEGDAPTVVLARAEALRDRGDVHGCRRLLAELDGHGAEIDAARLKVATQGAAGRISLDPAQLFAPPR</sequence>
<keyword evidence="2 3" id="KW-0802">TPR repeat</keyword>
<protein>
    <submittedName>
        <fullName evidence="4">Tetratricopeptide repeat-containing protein</fullName>
    </submittedName>
</protein>
<name>A0A8G2BK62_9PROT</name>
<evidence type="ECO:0000256" key="3">
    <source>
        <dbReference type="PROSITE-ProRule" id="PRU00339"/>
    </source>
</evidence>
<dbReference type="EMBL" id="FNBW01000011">
    <property type="protein sequence ID" value="SDG16431.1"/>
    <property type="molecule type" value="Genomic_DNA"/>
</dbReference>
<dbReference type="AlphaFoldDB" id="A0A8G2BK62"/>
<dbReference type="RefSeq" id="WP_093152431.1">
    <property type="nucleotide sequence ID" value="NZ_FNBW01000011.1"/>
</dbReference>
<dbReference type="InterPro" id="IPR011990">
    <property type="entry name" value="TPR-like_helical_dom_sf"/>
</dbReference>
<dbReference type="Proteomes" id="UP000198615">
    <property type="component" value="Unassembled WGS sequence"/>
</dbReference>
<dbReference type="PROSITE" id="PS50005">
    <property type="entry name" value="TPR"/>
    <property type="match status" value="1"/>
</dbReference>
<proteinExistence type="predicted"/>
<reference evidence="4 5" key="1">
    <citation type="submission" date="2016-10" db="EMBL/GenBank/DDBJ databases">
        <authorList>
            <person name="Varghese N."/>
            <person name="Submissions S."/>
        </authorList>
    </citation>
    <scope>NUCLEOTIDE SEQUENCE [LARGE SCALE GENOMIC DNA]</scope>
    <source>
        <strain evidence="4 5">DSM 18839</strain>
    </source>
</reference>
<evidence type="ECO:0000313" key="5">
    <source>
        <dbReference type="Proteomes" id="UP000198615"/>
    </source>
</evidence>